<feature type="domain" description="LOB" evidence="3">
    <location>
        <begin position="35"/>
        <end position="136"/>
    </location>
</feature>
<name>A0A328CXT8_9ASTE</name>
<evidence type="ECO:0000256" key="1">
    <source>
        <dbReference type="ARBA" id="ARBA00005474"/>
    </source>
</evidence>
<dbReference type="PROSITE" id="PS50891">
    <property type="entry name" value="LOB"/>
    <property type="match status" value="1"/>
</dbReference>
<sequence>MVGDAAQNPASSSSSSIRGGEQTSCSSAIRPRGSRVCAACSHQRRRCPPDCPLAPYFPACKRGEFLNAHRLFGIKNLTRSLASIEEEYRDDFMVSIIYEANARAADPAGGCQSTIKSLYDQLRCSLAELRFVNQQLAFHRSRHHEMQLAAAMADFGPPLQPARRYDGPIPGRVSIGPRDFSEAQSLVISRGFACTDSGAAVPFCSDGSLKSRSVKF</sequence>
<accession>A0A328CXT8</accession>
<dbReference type="Proteomes" id="UP000249390">
    <property type="component" value="Unassembled WGS sequence"/>
</dbReference>
<dbReference type="PANTHER" id="PTHR31301:SF186">
    <property type="entry name" value="OS09G0364100 PROTEIN"/>
    <property type="match status" value="1"/>
</dbReference>
<dbReference type="Pfam" id="PF03195">
    <property type="entry name" value="LOB"/>
    <property type="match status" value="1"/>
</dbReference>
<dbReference type="PANTHER" id="PTHR31301">
    <property type="entry name" value="LOB DOMAIN-CONTAINING PROTEIN 4-RELATED"/>
    <property type="match status" value="1"/>
</dbReference>
<gene>
    <name evidence="4" type="ORF">DM860_000670</name>
</gene>
<reference evidence="4 5" key="1">
    <citation type="submission" date="2018-06" db="EMBL/GenBank/DDBJ databases">
        <title>The Genome of Cuscuta australis (Dodder) Provides Insight into the Evolution of Plant Parasitism.</title>
        <authorList>
            <person name="Liu H."/>
        </authorList>
    </citation>
    <scope>NUCLEOTIDE SEQUENCE [LARGE SCALE GENOMIC DNA]</scope>
    <source>
        <strain evidence="5">cv. Yunnan</strain>
        <tissue evidence="4">Vines</tissue>
    </source>
</reference>
<evidence type="ECO:0000259" key="3">
    <source>
        <dbReference type="PROSITE" id="PS50891"/>
    </source>
</evidence>
<organism evidence="4 5">
    <name type="scientific">Cuscuta australis</name>
    <dbReference type="NCBI Taxonomy" id="267555"/>
    <lineage>
        <taxon>Eukaryota</taxon>
        <taxon>Viridiplantae</taxon>
        <taxon>Streptophyta</taxon>
        <taxon>Embryophyta</taxon>
        <taxon>Tracheophyta</taxon>
        <taxon>Spermatophyta</taxon>
        <taxon>Magnoliopsida</taxon>
        <taxon>eudicotyledons</taxon>
        <taxon>Gunneridae</taxon>
        <taxon>Pentapetalae</taxon>
        <taxon>asterids</taxon>
        <taxon>lamiids</taxon>
        <taxon>Solanales</taxon>
        <taxon>Convolvulaceae</taxon>
        <taxon>Cuscuteae</taxon>
        <taxon>Cuscuta</taxon>
        <taxon>Cuscuta subgen. Grammica</taxon>
        <taxon>Cuscuta sect. Cleistogrammica</taxon>
    </lineage>
</organism>
<protein>
    <recommendedName>
        <fullName evidence="3">LOB domain-containing protein</fullName>
    </recommendedName>
</protein>
<comment type="caution">
    <text evidence="4">The sequence shown here is derived from an EMBL/GenBank/DDBJ whole genome shotgun (WGS) entry which is preliminary data.</text>
</comment>
<evidence type="ECO:0000313" key="4">
    <source>
        <dbReference type="EMBL" id="RAL37976.1"/>
    </source>
</evidence>
<feature type="region of interest" description="Disordered" evidence="2">
    <location>
        <begin position="1"/>
        <end position="28"/>
    </location>
</feature>
<dbReference type="InterPro" id="IPR004883">
    <property type="entry name" value="LOB"/>
</dbReference>
<evidence type="ECO:0000256" key="2">
    <source>
        <dbReference type="SAM" id="MobiDB-lite"/>
    </source>
</evidence>
<proteinExistence type="inferred from homology"/>
<keyword evidence="5" id="KW-1185">Reference proteome</keyword>
<dbReference type="EMBL" id="NQVE01000215">
    <property type="protein sequence ID" value="RAL37976.1"/>
    <property type="molecule type" value="Genomic_DNA"/>
</dbReference>
<comment type="similarity">
    <text evidence="1">Belongs to the LOB domain-containing protein family.</text>
</comment>
<dbReference type="AlphaFoldDB" id="A0A328CXT8"/>
<evidence type="ECO:0000313" key="5">
    <source>
        <dbReference type="Proteomes" id="UP000249390"/>
    </source>
</evidence>